<dbReference type="AlphaFoldDB" id="A0ABD5UP18"/>
<keyword evidence="3" id="KW-1185">Reference proteome</keyword>
<dbReference type="RefSeq" id="WP_379739018.1">
    <property type="nucleotide sequence ID" value="NZ_JBHSVN010000001.1"/>
</dbReference>
<evidence type="ECO:0000313" key="2">
    <source>
        <dbReference type="EMBL" id="MFC6891174.1"/>
    </source>
</evidence>
<sequence length="294" mass="30593">MTLDGRDGPEDRDAAAQRGPTGGRDAAAQRGPTGGRDAAAQRGVSTVIGVALLIGVTVASMGVITAGMGVVVEDHARTIEADGVETALTTAIEDTASPGHHRTRLPVSSGRVETVERSVRIGTDGGWTRREANGIRYVSESGTRRVETVAGTVVRGDGRTARVTRDPSLLVSEEIVAFTLPVIRGTEHVAVSGAGAESVSGAGSRAGGGLVLETTVRHERRELEGDTFRVAIETPAPAALERAFERLIETAGVEGTVESTTFPGDTHPSVVATIEGERAGHLLVREVDLEVRRG</sequence>
<gene>
    <name evidence="2" type="ORF">ACFQE9_00795</name>
</gene>
<evidence type="ECO:0008006" key="4">
    <source>
        <dbReference type="Google" id="ProtNLM"/>
    </source>
</evidence>
<name>A0ABD5UP18_9EURY</name>
<evidence type="ECO:0000313" key="3">
    <source>
        <dbReference type="Proteomes" id="UP001596296"/>
    </source>
</evidence>
<evidence type="ECO:0000256" key="1">
    <source>
        <dbReference type="SAM" id="MobiDB-lite"/>
    </source>
</evidence>
<protein>
    <recommendedName>
        <fullName evidence="4">Type IV pilin</fullName>
    </recommendedName>
</protein>
<reference evidence="2 3" key="1">
    <citation type="journal article" date="2019" name="Int. J. Syst. Evol. Microbiol.">
        <title>The Global Catalogue of Microorganisms (GCM) 10K type strain sequencing project: providing services to taxonomists for standard genome sequencing and annotation.</title>
        <authorList>
            <consortium name="The Broad Institute Genomics Platform"/>
            <consortium name="The Broad Institute Genome Sequencing Center for Infectious Disease"/>
            <person name="Wu L."/>
            <person name="Ma J."/>
        </authorList>
    </citation>
    <scope>NUCLEOTIDE SEQUENCE [LARGE SCALE GENOMIC DNA]</scope>
    <source>
        <strain evidence="2 3">SKJ47</strain>
    </source>
</reference>
<accession>A0ABD5UP18</accession>
<comment type="caution">
    <text evidence="2">The sequence shown here is derived from an EMBL/GenBank/DDBJ whole genome shotgun (WGS) entry which is preliminary data.</text>
</comment>
<dbReference type="EMBL" id="JBHSXL010000001">
    <property type="protein sequence ID" value="MFC6891174.1"/>
    <property type="molecule type" value="Genomic_DNA"/>
</dbReference>
<proteinExistence type="predicted"/>
<feature type="compositionally biased region" description="Basic and acidic residues" evidence="1">
    <location>
        <begin position="1"/>
        <end position="15"/>
    </location>
</feature>
<dbReference type="Pfam" id="PF23960">
    <property type="entry name" value="DUF7289"/>
    <property type="match status" value="1"/>
</dbReference>
<dbReference type="Proteomes" id="UP001596296">
    <property type="component" value="Unassembled WGS sequence"/>
</dbReference>
<feature type="region of interest" description="Disordered" evidence="1">
    <location>
        <begin position="1"/>
        <end position="39"/>
    </location>
</feature>
<organism evidence="2 3">
    <name type="scientific">Halopenitus salinus</name>
    <dbReference type="NCBI Taxonomy" id="1198295"/>
    <lineage>
        <taxon>Archaea</taxon>
        <taxon>Methanobacteriati</taxon>
        <taxon>Methanobacteriota</taxon>
        <taxon>Stenosarchaea group</taxon>
        <taxon>Halobacteria</taxon>
        <taxon>Halobacteriales</taxon>
        <taxon>Haloferacaceae</taxon>
        <taxon>Halopenitus</taxon>
    </lineage>
</organism>
<dbReference type="InterPro" id="IPR055713">
    <property type="entry name" value="DUF7289"/>
</dbReference>